<feature type="compositionally biased region" description="Basic and acidic residues" evidence="1">
    <location>
        <begin position="248"/>
        <end position="257"/>
    </location>
</feature>
<evidence type="ECO:0000256" key="1">
    <source>
        <dbReference type="SAM" id="MobiDB-lite"/>
    </source>
</evidence>
<dbReference type="PANTHER" id="PTHR37329:SF1">
    <property type="entry name" value="KINETOCHORE PROTEIN SOS7"/>
    <property type="match status" value="1"/>
</dbReference>
<dbReference type="GO" id="GO:0000776">
    <property type="term" value="C:kinetochore"/>
    <property type="evidence" value="ECO:0007669"/>
    <property type="project" value="InterPro"/>
</dbReference>
<evidence type="ECO:0000313" key="4">
    <source>
        <dbReference type="Proteomes" id="UP001152607"/>
    </source>
</evidence>
<dbReference type="OrthoDB" id="18959at2759"/>
<gene>
    <name evidence="3" type="ORF">PDIGIT_LOCUS8856</name>
</gene>
<comment type="caution">
    <text evidence="3">The sequence shown here is derived from an EMBL/GenBank/DDBJ whole genome shotgun (WGS) entry which is preliminary data.</text>
</comment>
<dbReference type="GO" id="GO:0051315">
    <property type="term" value="P:attachment of mitotic spindle microtubules to kinetochore"/>
    <property type="evidence" value="ECO:0007669"/>
    <property type="project" value="TreeGrafter"/>
</dbReference>
<evidence type="ECO:0000313" key="3">
    <source>
        <dbReference type="EMBL" id="CAI6335771.1"/>
    </source>
</evidence>
<feature type="domain" description="Kinetochore protein Sos7 coiled-coil" evidence="2">
    <location>
        <begin position="73"/>
        <end position="147"/>
    </location>
</feature>
<dbReference type="AlphaFoldDB" id="A0A9W4UJ15"/>
<dbReference type="Proteomes" id="UP001152607">
    <property type="component" value="Unassembled WGS sequence"/>
</dbReference>
<reference evidence="3" key="1">
    <citation type="submission" date="2023-01" db="EMBL/GenBank/DDBJ databases">
        <authorList>
            <person name="Van Ghelder C."/>
            <person name="Rancurel C."/>
        </authorList>
    </citation>
    <scope>NUCLEOTIDE SEQUENCE</scope>
    <source>
        <strain evidence="3">CNCM I-4278</strain>
    </source>
</reference>
<dbReference type="Pfam" id="PF20882">
    <property type="entry name" value="Sos7"/>
    <property type="match status" value="1"/>
</dbReference>
<organism evidence="3 4">
    <name type="scientific">Periconia digitata</name>
    <dbReference type="NCBI Taxonomy" id="1303443"/>
    <lineage>
        <taxon>Eukaryota</taxon>
        <taxon>Fungi</taxon>
        <taxon>Dikarya</taxon>
        <taxon>Ascomycota</taxon>
        <taxon>Pezizomycotina</taxon>
        <taxon>Dothideomycetes</taxon>
        <taxon>Pleosporomycetidae</taxon>
        <taxon>Pleosporales</taxon>
        <taxon>Massarineae</taxon>
        <taxon>Periconiaceae</taxon>
        <taxon>Periconia</taxon>
    </lineage>
</organism>
<dbReference type="PANTHER" id="PTHR37329">
    <property type="entry name" value="KINETOCHORE PROTEIN SOS7"/>
    <property type="match status" value="1"/>
</dbReference>
<accession>A0A9W4UJ15</accession>
<dbReference type="InterPro" id="IPR037475">
    <property type="entry name" value="Sos7"/>
</dbReference>
<evidence type="ECO:0000259" key="2">
    <source>
        <dbReference type="Pfam" id="PF20882"/>
    </source>
</evidence>
<dbReference type="InterPro" id="IPR048781">
    <property type="entry name" value="Sos7_CC"/>
</dbReference>
<name>A0A9W4UJ15_9PLEO</name>
<feature type="region of interest" description="Disordered" evidence="1">
    <location>
        <begin position="1"/>
        <end position="20"/>
    </location>
</feature>
<protein>
    <recommendedName>
        <fullName evidence="2">Kinetochore protein Sos7 coiled-coil domain-containing protein</fullName>
    </recommendedName>
</protein>
<dbReference type="EMBL" id="CAOQHR010000006">
    <property type="protein sequence ID" value="CAI6335771.1"/>
    <property type="molecule type" value="Genomic_DNA"/>
</dbReference>
<feature type="region of interest" description="Disordered" evidence="1">
    <location>
        <begin position="230"/>
        <end position="266"/>
    </location>
</feature>
<feature type="region of interest" description="Disordered" evidence="1">
    <location>
        <begin position="36"/>
        <end position="61"/>
    </location>
</feature>
<keyword evidence="4" id="KW-1185">Reference proteome</keyword>
<sequence length="286" mass="32569">MAPRRKSQTPTPDSVLQQLKKPQSLKLLAIAETLSPKDIPQAQKRSSAVSDDSEQNGDTHPVALEADLRHYKELFSKLRFSYVEQVTKEKFLRGITENPPRLVEASENEEKEKEILAQKSSLKEHKLEIAEILRQLEEKGRELAFRYEGVQLRTQLLETLPTEIEGLEENIEKLKQEQAPPSNNPELAMPLPETMTLVQQREAELAALNVQLSKLQSSLPNRSRELEKLERELKPLETQKQGTVAAAKEARRRREEGGGIGDELEERGRWLRASEKALKDMLEVEG</sequence>
<proteinExistence type="predicted"/>
<dbReference type="GO" id="GO:0034501">
    <property type="term" value="P:protein localization to kinetochore"/>
    <property type="evidence" value="ECO:0007669"/>
    <property type="project" value="InterPro"/>
</dbReference>